<sequence>MAEEAEETGHIDAENRGRNQKLTNFNGNHGFEHIGKEDGEGELAPEYPVKIRKPRVAAAVGADVVLQNIL</sequence>
<reference evidence="2" key="1">
    <citation type="submission" date="2019-08" db="EMBL/GenBank/DDBJ databases">
        <authorList>
            <person name="Kucharzyk K."/>
            <person name="Murdoch R.W."/>
            <person name="Higgins S."/>
            <person name="Loffler F."/>
        </authorList>
    </citation>
    <scope>NUCLEOTIDE SEQUENCE</scope>
</reference>
<organism evidence="2">
    <name type="scientific">bioreactor metagenome</name>
    <dbReference type="NCBI Taxonomy" id="1076179"/>
    <lineage>
        <taxon>unclassified sequences</taxon>
        <taxon>metagenomes</taxon>
        <taxon>ecological metagenomes</taxon>
    </lineage>
</organism>
<comment type="caution">
    <text evidence="2">The sequence shown here is derived from an EMBL/GenBank/DDBJ whole genome shotgun (WGS) entry which is preliminary data.</text>
</comment>
<evidence type="ECO:0000256" key="1">
    <source>
        <dbReference type="SAM" id="MobiDB-lite"/>
    </source>
</evidence>
<protein>
    <submittedName>
        <fullName evidence="2">Uncharacterized protein</fullName>
    </submittedName>
</protein>
<proteinExistence type="predicted"/>
<feature type="compositionally biased region" description="Basic and acidic residues" evidence="1">
    <location>
        <begin position="7"/>
        <end position="17"/>
    </location>
</feature>
<dbReference type="AlphaFoldDB" id="A0A645HF93"/>
<dbReference type="EMBL" id="VSSQ01092500">
    <property type="protein sequence ID" value="MPN37707.1"/>
    <property type="molecule type" value="Genomic_DNA"/>
</dbReference>
<evidence type="ECO:0000313" key="2">
    <source>
        <dbReference type="EMBL" id="MPN37707.1"/>
    </source>
</evidence>
<accession>A0A645HF93</accession>
<gene>
    <name evidence="2" type="ORF">SDC9_185227</name>
</gene>
<name>A0A645HF93_9ZZZZ</name>
<feature type="region of interest" description="Disordered" evidence="1">
    <location>
        <begin position="1"/>
        <end position="42"/>
    </location>
</feature>